<evidence type="ECO:0000256" key="1">
    <source>
        <dbReference type="SAM" id="MobiDB-lite"/>
    </source>
</evidence>
<dbReference type="RefSeq" id="WP_129970286.1">
    <property type="nucleotide sequence ID" value="NZ_JACCEW010000005.1"/>
</dbReference>
<name>A0A853FF69_9BURK</name>
<dbReference type="SUPFAM" id="SSF89069">
    <property type="entry name" value="N-terminal, cytoplasmic domain of anti-sigmaE factor RseA"/>
    <property type="match status" value="1"/>
</dbReference>
<dbReference type="OrthoDB" id="8561243at2"/>
<evidence type="ECO:0000259" key="3">
    <source>
        <dbReference type="Pfam" id="PF03872"/>
    </source>
</evidence>
<keyword evidence="5" id="KW-1185">Reference proteome</keyword>
<sequence>MQVAHQSKHEADTEQASWEASVSSWIDGEGEIRPEDLDSPYGRQVWDTYHLIGDTLRNPDLAVRPSDFFYARVSKAIDAEPHVVAPRALRHGALRAGLSGLAVAAAVATVVWVALPYFSDENPSRQVQVMASASEDPGLGDYLEAHREVVGASPIRRASFEVGR</sequence>
<feature type="transmembrane region" description="Helical" evidence="2">
    <location>
        <begin position="96"/>
        <end position="118"/>
    </location>
</feature>
<keyword evidence="2" id="KW-1133">Transmembrane helix</keyword>
<evidence type="ECO:0000256" key="2">
    <source>
        <dbReference type="SAM" id="Phobius"/>
    </source>
</evidence>
<feature type="region of interest" description="Disordered" evidence="1">
    <location>
        <begin position="1"/>
        <end position="20"/>
    </location>
</feature>
<evidence type="ECO:0000313" key="5">
    <source>
        <dbReference type="Proteomes" id="UP000580517"/>
    </source>
</evidence>
<dbReference type="Gene3D" id="1.10.10.880">
    <property type="entry name" value="Anti sigma-E protein RseA, N-terminal domain"/>
    <property type="match status" value="1"/>
</dbReference>
<dbReference type="Proteomes" id="UP000580517">
    <property type="component" value="Unassembled WGS sequence"/>
</dbReference>
<dbReference type="Pfam" id="PF03872">
    <property type="entry name" value="RseA_N"/>
    <property type="match status" value="1"/>
</dbReference>
<dbReference type="CDD" id="cd16328">
    <property type="entry name" value="RseA_N"/>
    <property type="match status" value="1"/>
</dbReference>
<feature type="domain" description="Anti sigma-E protein RseA N-terminal" evidence="3">
    <location>
        <begin position="38"/>
        <end position="89"/>
    </location>
</feature>
<evidence type="ECO:0000313" key="4">
    <source>
        <dbReference type="EMBL" id="NYT38328.1"/>
    </source>
</evidence>
<dbReference type="AlphaFoldDB" id="A0A853FF69"/>
<dbReference type="EMBL" id="JACCEW010000005">
    <property type="protein sequence ID" value="NYT38328.1"/>
    <property type="molecule type" value="Genomic_DNA"/>
</dbReference>
<protein>
    <submittedName>
        <fullName evidence="4">Sigma-E factor negative regulatory protein</fullName>
    </submittedName>
</protein>
<reference evidence="4 5" key="1">
    <citation type="submission" date="2020-07" db="EMBL/GenBank/DDBJ databases">
        <title>Taxonomic revisions and descriptions of new bacterial species based on genomic comparisons in the high-G+C-content subgroup of the family Alcaligenaceae.</title>
        <authorList>
            <person name="Szabo A."/>
            <person name="Felfoldi T."/>
        </authorList>
    </citation>
    <scope>NUCLEOTIDE SEQUENCE [LARGE SCALE GENOMIC DNA]</scope>
    <source>
        <strain evidence="4 5">DSM 25264</strain>
    </source>
</reference>
<proteinExistence type="predicted"/>
<comment type="caution">
    <text evidence="4">The sequence shown here is derived from an EMBL/GenBank/DDBJ whole genome shotgun (WGS) entry which is preliminary data.</text>
</comment>
<keyword evidence="2" id="KW-0812">Transmembrane</keyword>
<dbReference type="GO" id="GO:0016989">
    <property type="term" value="F:sigma factor antagonist activity"/>
    <property type="evidence" value="ECO:0007669"/>
    <property type="project" value="InterPro"/>
</dbReference>
<keyword evidence="2" id="KW-0472">Membrane</keyword>
<dbReference type="InterPro" id="IPR036147">
    <property type="entry name" value="Anti-sigma_E_RseA_N_sf"/>
</dbReference>
<accession>A0A853FF69</accession>
<gene>
    <name evidence="4" type="ORF">H0A68_15700</name>
</gene>
<organism evidence="4 5">
    <name type="scientific">Allopusillimonas soli</name>
    <dbReference type="NCBI Taxonomy" id="659016"/>
    <lineage>
        <taxon>Bacteria</taxon>
        <taxon>Pseudomonadati</taxon>
        <taxon>Pseudomonadota</taxon>
        <taxon>Betaproteobacteria</taxon>
        <taxon>Burkholderiales</taxon>
        <taxon>Alcaligenaceae</taxon>
        <taxon>Allopusillimonas</taxon>
    </lineage>
</organism>
<dbReference type="InterPro" id="IPR005572">
    <property type="entry name" value="Anti-sigma_E_RseA_N"/>
</dbReference>